<evidence type="ECO:0000256" key="4">
    <source>
        <dbReference type="ARBA" id="ARBA00023295"/>
    </source>
</evidence>
<feature type="domain" description="Glycosyl hydrolase family 36 C-terminal" evidence="7">
    <location>
        <begin position="624"/>
        <end position="716"/>
    </location>
</feature>
<comment type="catalytic activity">
    <reaction evidence="1 5">
        <text>Hydrolysis of terminal, non-reducing alpha-D-galactose residues in alpha-D-galactosides, including galactose oligosaccharides, galactomannans and galactolipids.</text>
        <dbReference type="EC" id="3.2.1.22"/>
    </reaction>
</comment>
<proteinExistence type="inferred from homology"/>
<dbReference type="InterPro" id="IPR038417">
    <property type="entry name" value="Alpga-gal_N_sf"/>
</dbReference>
<dbReference type="PANTHER" id="PTHR43053:SF3">
    <property type="entry name" value="ALPHA-GALACTOSIDASE C-RELATED"/>
    <property type="match status" value="1"/>
</dbReference>
<evidence type="ECO:0000256" key="2">
    <source>
        <dbReference type="ARBA" id="ARBA00012755"/>
    </source>
</evidence>
<dbReference type="InterPro" id="IPR013780">
    <property type="entry name" value="Glyco_hydro_b"/>
</dbReference>
<comment type="similarity">
    <text evidence="5">Belongs to the glycosyl hydrolase.</text>
</comment>
<dbReference type="InterPro" id="IPR050985">
    <property type="entry name" value="Alpha-glycosidase_related"/>
</dbReference>
<sequence length="728" mass="79999">MSLSTAGSVRCVHTLTAATTSLVVDVSSGVPRVLHWGARLDDDPAHEGFLASLSDTQFGADGLPGQHRYPAVLPEQSAGWMGTPGLEGHRDGTAFSTRFVATGHEVSGRPDEGQVLVSRAVDEAVQLALTTTVELSAEGVARLRATLTNTAESGTFTVNAMRLALPVPDEAQEILDFTGRHLRERTPQRHPFRAGTHVREGRRGRTGSDAGFLLAAGTTDFGFRRGEVWAVHTAWSGNHVTFAELGLNGLRLVGGGEVLLPGEVTLEPGDTYTTPWLYAVHGNGLDAVAAAFHRHLRARATHPTSPRPVVLNTWEAVYFDHDLDTLIELATLGAKVGAERFVLDDGWFLGRRDDRKGLGDWQVDPGVWPQGLHPLVDAVRSVGMQFGLWFEPEMVNDDSELARAHPEWILGPGDGRLPLAGRHQHVLNLAVPEAFEHVLESISALIAEYRIDYIKWDHNRDLVEAGDRRTGEAKVHAQTLAAYALMDELRRRHPRLEIESCSSGGGRVDLEVLQRTDRVWASDCIDPLERQRIQRWTGLLLPAEMIGSHVGAPTAHTTDRTHSLAFRAATALFGHFGIEWDLRGASPEELEELGEWVALYKQERELLHSGTAVHCDYPDDAYWAHGVVSQDRRRALFTFVTLDTSAAAQQGRIRLPALDPDLAYRVEPVPLSAGALVRTRSGKPSWWLDRPVISGRALEAVGLQGPMLYPEQALVFRLVADRPTRQRS</sequence>
<dbReference type="Proteomes" id="UP000295258">
    <property type="component" value="Unassembled WGS sequence"/>
</dbReference>
<dbReference type="PIRSF" id="PIRSF005536">
    <property type="entry name" value="Agal"/>
    <property type="match status" value="1"/>
</dbReference>
<dbReference type="CDD" id="cd14791">
    <property type="entry name" value="GH36"/>
    <property type="match status" value="1"/>
</dbReference>
<organism evidence="9 10">
    <name type="scientific">Nonomuraea deserti</name>
    <dbReference type="NCBI Taxonomy" id="1848322"/>
    <lineage>
        <taxon>Bacteria</taxon>
        <taxon>Bacillati</taxon>
        <taxon>Actinomycetota</taxon>
        <taxon>Actinomycetes</taxon>
        <taxon>Streptosporangiales</taxon>
        <taxon>Streptosporangiaceae</taxon>
        <taxon>Nonomuraea</taxon>
    </lineage>
</organism>
<comment type="caution">
    <text evidence="9">The sequence shown here is derived from an EMBL/GenBank/DDBJ whole genome shotgun (WGS) entry which is preliminary data.</text>
</comment>
<dbReference type="InterPro" id="IPR002252">
    <property type="entry name" value="Glyco_hydro_36"/>
</dbReference>
<dbReference type="InterPro" id="IPR013785">
    <property type="entry name" value="Aldolase_TIM"/>
</dbReference>
<name>A0A4R4WE52_9ACTN</name>
<dbReference type="EC" id="3.2.1.22" evidence="2 5"/>
<dbReference type="Gene3D" id="2.60.40.1180">
    <property type="entry name" value="Golgi alpha-mannosidase II"/>
    <property type="match status" value="1"/>
</dbReference>
<evidence type="ECO:0000256" key="5">
    <source>
        <dbReference type="PIRNR" id="PIRNR005536"/>
    </source>
</evidence>
<reference evidence="9 10" key="1">
    <citation type="submission" date="2019-03" db="EMBL/GenBank/DDBJ databases">
        <title>Draft genome sequences of novel Actinobacteria.</title>
        <authorList>
            <person name="Sahin N."/>
            <person name="Ay H."/>
            <person name="Saygin H."/>
        </authorList>
    </citation>
    <scope>NUCLEOTIDE SEQUENCE [LARGE SCALE GENOMIC DNA]</scope>
    <source>
        <strain evidence="9 10">KC310</strain>
    </source>
</reference>
<dbReference type="AlphaFoldDB" id="A0A4R4WE52"/>
<evidence type="ECO:0000259" key="7">
    <source>
        <dbReference type="Pfam" id="PF16874"/>
    </source>
</evidence>
<dbReference type="InterPro" id="IPR031705">
    <property type="entry name" value="Glyco_hydro_36_C"/>
</dbReference>
<dbReference type="GO" id="GO:0004557">
    <property type="term" value="F:alpha-galactosidase activity"/>
    <property type="evidence" value="ECO:0007669"/>
    <property type="project" value="UniProtKB-UniRule"/>
</dbReference>
<evidence type="ECO:0000256" key="3">
    <source>
        <dbReference type="ARBA" id="ARBA00022801"/>
    </source>
</evidence>
<dbReference type="Gene3D" id="2.70.98.60">
    <property type="entry name" value="alpha-galactosidase from lactobacil brevis"/>
    <property type="match status" value="1"/>
</dbReference>
<keyword evidence="10" id="KW-1185">Reference proteome</keyword>
<accession>A0A4R4WE52</accession>
<dbReference type="PRINTS" id="PR00743">
    <property type="entry name" value="GLHYDRLASE36"/>
</dbReference>
<gene>
    <name evidence="9" type="ORF">E1292_04165</name>
</gene>
<feature type="active site" description="Proton donor" evidence="6">
    <location>
        <position position="523"/>
    </location>
</feature>
<feature type="domain" description="Glycosyl hydrolase family 36 N-terminal" evidence="8">
    <location>
        <begin position="30"/>
        <end position="267"/>
    </location>
</feature>
<dbReference type="RefSeq" id="WP_132592147.1">
    <property type="nucleotide sequence ID" value="NZ_SMKO01000006.1"/>
</dbReference>
<evidence type="ECO:0000256" key="1">
    <source>
        <dbReference type="ARBA" id="ARBA00001255"/>
    </source>
</evidence>
<dbReference type="SUPFAM" id="SSF51445">
    <property type="entry name" value="(Trans)glycosidases"/>
    <property type="match status" value="1"/>
</dbReference>
<dbReference type="FunFam" id="3.20.20.70:FF:000118">
    <property type="entry name" value="Alpha-galactosidase"/>
    <property type="match status" value="1"/>
</dbReference>
<evidence type="ECO:0000313" key="10">
    <source>
        <dbReference type="Proteomes" id="UP000295258"/>
    </source>
</evidence>
<evidence type="ECO:0000259" key="8">
    <source>
        <dbReference type="Pfam" id="PF16875"/>
    </source>
</evidence>
<evidence type="ECO:0000256" key="6">
    <source>
        <dbReference type="PIRSR" id="PIRSR005536-1"/>
    </source>
</evidence>
<protein>
    <recommendedName>
        <fullName evidence="2 5">Alpha-galactosidase</fullName>
        <ecNumber evidence="2 5">3.2.1.22</ecNumber>
    </recommendedName>
</protein>
<feature type="active site" description="Nucleophile" evidence="6">
    <location>
        <position position="457"/>
    </location>
</feature>
<dbReference type="Gene3D" id="3.20.20.70">
    <property type="entry name" value="Aldolase class I"/>
    <property type="match status" value="1"/>
</dbReference>
<dbReference type="InterPro" id="IPR031704">
    <property type="entry name" value="Glyco_hydro_36_N"/>
</dbReference>
<dbReference type="PANTHER" id="PTHR43053">
    <property type="entry name" value="GLYCOSIDASE FAMILY 31"/>
    <property type="match status" value="1"/>
</dbReference>
<dbReference type="EMBL" id="SMKO01000006">
    <property type="protein sequence ID" value="TDD11720.1"/>
    <property type="molecule type" value="Genomic_DNA"/>
</dbReference>
<evidence type="ECO:0000313" key="9">
    <source>
        <dbReference type="EMBL" id="TDD11720.1"/>
    </source>
</evidence>
<keyword evidence="4 5" id="KW-0326">Glycosidase</keyword>
<dbReference type="InterPro" id="IPR017853">
    <property type="entry name" value="GH"/>
</dbReference>
<dbReference type="Pfam" id="PF16875">
    <property type="entry name" value="Glyco_hydro_36N"/>
    <property type="match status" value="1"/>
</dbReference>
<dbReference type="GO" id="GO:0016052">
    <property type="term" value="P:carbohydrate catabolic process"/>
    <property type="evidence" value="ECO:0007669"/>
    <property type="project" value="InterPro"/>
</dbReference>
<dbReference type="Pfam" id="PF16874">
    <property type="entry name" value="Glyco_hydro_36C"/>
    <property type="match status" value="1"/>
</dbReference>
<dbReference type="Pfam" id="PF02065">
    <property type="entry name" value="Melibiase"/>
    <property type="match status" value="1"/>
</dbReference>
<keyword evidence="3 5" id="KW-0378">Hydrolase</keyword>